<evidence type="ECO:0000259" key="1">
    <source>
        <dbReference type="Pfam" id="PF00882"/>
    </source>
</evidence>
<dbReference type="GO" id="GO:0016788">
    <property type="term" value="F:hydrolase activity, acting on ester bonds"/>
    <property type="evidence" value="ECO:0007669"/>
    <property type="project" value="InterPro"/>
</dbReference>
<name>C0FR97_9FIRM</name>
<feature type="domain" description="Phospholipase C/D" evidence="1">
    <location>
        <begin position="6"/>
        <end position="144"/>
    </location>
</feature>
<dbReference type="SUPFAM" id="SSF48537">
    <property type="entry name" value="Phospholipase C/P1 nuclease"/>
    <property type="match status" value="1"/>
</dbReference>
<organism evidence="2 3">
    <name type="scientific">Roseburia inulinivorans DSM 16841</name>
    <dbReference type="NCBI Taxonomy" id="622312"/>
    <lineage>
        <taxon>Bacteria</taxon>
        <taxon>Bacillati</taxon>
        <taxon>Bacillota</taxon>
        <taxon>Clostridia</taxon>
        <taxon>Lachnospirales</taxon>
        <taxon>Lachnospiraceae</taxon>
        <taxon>Roseburia</taxon>
    </lineage>
</organism>
<dbReference type="Pfam" id="PF00882">
    <property type="entry name" value="Zn_dep_PLPC"/>
    <property type="match status" value="1"/>
</dbReference>
<dbReference type="eggNOG" id="ENOG5030XIE">
    <property type="taxonomic scope" value="Bacteria"/>
</dbReference>
<dbReference type="Proteomes" id="UP000003561">
    <property type="component" value="Unassembled WGS sequence"/>
</dbReference>
<gene>
    <name evidence="2" type="ORF">ROSEINA2194_01251</name>
</gene>
<protein>
    <recommendedName>
        <fullName evidence="1">Phospholipase C/D domain-containing protein</fullName>
    </recommendedName>
</protein>
<evidence type="ECO:0000313" key="3">
    <source>
        <dbReference type="Proteomes" id="UP000003561"/>
    </source>
</evidence>
<comment type="caution">
    <text evidence="2">The sequence shown here is derived from an EMBL/GenBank/DDBJ whole genome shotgun (WGS) entry which is preliminary data.</text>
</comment>
<reference evidence="2 3" key="2">
    <citation type="submission" date="2009-03" db="EMBL/GenBank/DDBJ databases">
        <title>Draft genome sequence of Roseburia inulinivorans (DSM 16841).</title>
        <authorList>
            <person name="Sudarsanam P."/>
            <person name="Ley R."/>
            <person name="Guruge J."/>
            <person name="Turnbaugh P.J."/>
            <person name="Mahowald M."/>
            <person name="Liep D."/>
            <person name="Gordon J."/>
        </authorList>
    </citation>
    <scope>NUCLEOTIDE SEQUENCE [LARGE SCALE GENOMIC DNA]</scope>
    <source>
        <strain evidence="2 3">DSM 16841</strain>
    </source>
</reference>
<accession>C0FR97</accession>
<dbReference type="AlphaFoldDB" id="C0FR97"/>
<dbReference type="InterPro" id="IPR008947">
    <property type="entry name" value="PLipase_C/P1_nuclease_dom_sf"/>
</dbReference>
<reference evidence="2 3" key="1">
    <citation type="submission" date="2009-02" db="EMBL/GenBank/DDBJ databases">
        <authorList>
            <person name="Fulton L."/>
            <person name="Clifton S."/>
            <person name="Fulton B."/>
            <person name="Xu J."/>
            <person name="Minx P."/>
            <person name="Pepin K.H."/>
            <person name="Johnson M."/>
            <person name="Bhonagiri V."/>
            <person name="Nash W.E."/>
            <person name="Mardis E.R."/>
            <person name="Wilson R.K."/>
        </authorList>
    </citation>
    <scope>NUCLEOTIDE SEQUENCE [LARGE SCALE GENOMIC DNA]</scope>
    <source>
        <strain evidence="2 3">DSM 16841</strain>
    </source>
</reference>
<evidence type="ECO:0000313" key="2">
    <source>
        <dbReference type="EMBL" id="EEG94959.1"/>
    </source>
</evidence>
<dbReference type="EMBL" id="ACFY01000052">
    <property type="protein sequence ID" value="EEG94959.1"/>
    <property type="molecule type" value="Genomic_DNA"/>
</dbReference>
<sequence length="180" mass="21663">MEDNDLKKHKLSFYIGSVLPDIKPSFVYKRHEMDGTYPDIRRHIERLSEGRKLVEKKKGRKYYMDLGQISHYLADYFTYPHNKIYPGSLKDHCSYEEKLKRDLRRYIRTDAAKPHKADHLEFNSARNLCDFIQKSHDDYLVRKHDVEDDIHHIVEVNYKAMETMIHLLAEKRAEFRLKHS</sequence>
<dbReference type="InterPro" id="IPR029002">
    <property type="entry name" value="PLPC/GPLD1"/>
</dbReference>
<proteinExistence type="predicted"/>